<feature type="binding site" evidence="7">
    <location>
        <begin position="134"/>
        <end position="137"/>
    </location>
    <ligand>
        <name>carbamoyl phosphate</name>
        <dbReference type="ChEBI" id="CHEBI:58228"/>
    </ligand>
</feature>
<feature type="binding site" evidence="7">
    <location>
        <position position="83"/>
    </location>
    <ligand>
        <name>carbamoyl phosphate</name>
        <dbReference type="ChEBI" id="CHEBI:58228"/>
    </ligand>
</feature>
<keyword evidence="7" id="KW-0963">Cytoplasm</keyword>
<dbReference type="FunFam" id="3.40.50.1370:FF:000008">
    <property type="entry name" value="Ornithine carbamoyltransferase"/>
    <property type="match status" value="1"/>
</dbReference>
<organism evidence="10">
    <name type="scientific">Candidatus Fermentithermobacillus carboniphilus</name>
    <dbReference type="NCBI Taxonomy" id="3085328"/>
    <lineage>
        <taxon>Bacteria</taxon>
        <taxon>Bacillati</taxon>
        <taxon>Bacillota</taxon>
        <taxon>Candidatus Fermentithermobacillia</taxon>
        <taxon>Candidatus Fermentithermobacillales</taxon>
        <taxon>Candidatus Fermentithermobacillaceae</taxon>
        <taxon>Candidatus Fermentithermobacillus</taxon>
    </lineage>
</organism>
<dbReference type="Gene3D" id="3.40.50.1370">
    <property type="entry name" value="Aspartate/ornithine carbamoyltransferase"/>
    <property type="match status" value="2"/>
</dbReference>
<evidence type="ECO:0000256" key="3">
    <source>
        <dbReference type="ARBA" id="ARBA00013007"/>
    </source>
</evidence>
<comment type="pathway">
    <text evidence="1">Amino-acid biosynthesis; L-arginine biosynthesis; L-arginine from L-ornithine and carbamoyl phosphate: step 1/3.</text>
</comment>
<feature type="domain" description="Aspartate/ornithine carbamoyltransferase carbamoyl-P binding" evidence="9">
    <location>
        <begin position="7"/>
        <end position="147"/>
    </location>
</feature>
<dbReference type="GO" id="GO:0042450">
    <property type="term" value="P:L-arginine biosynthetic process via ornithine"/>
    <property type="evidence" value="ECO:0007669"/>
    <property type="project" value="UniProtKB-UniRule"/>
</dbReference>
<dbReference type="GO" id="GO:0019240">
    <property type="term" value="P:citrulline biosynthetic process"/>
    <property type="evidence" value="ECO:0007669"/>
    <property type="project" value="TreeGrafter"/>
</dbReference>
<dbReference type="PANTHER" id="PTHR45753">
    <property type="entry name" value="ORNITHINE CARBAMOYLTRANSFERASE, MITOCHONDRIAL"/>
    <property type="match status" value="1"/>
</dbReference>
<dbReference type="PROSITE" id="PS00097">
    <property type="entry name" value="CARBAMOYLTRANSFERASE"/>
    <property type="match status" value="1"/>
</dbReference>
<evidence type="ECO:0000256" key="5">
    <source>
        <dbReference type="ARBA" id="ARBA00022679"/>
    </source>
</evidence>
<proteinExistence type="inferred from homology"/>
<dbReference type="PRINTS" id="PR00100">
    <property type="entry name" value="AOTCASE"/>
</dbReference>
<dbReference type="InterPro" id="IPR006131">
    <property type="entry name" value="Asp_carbamoyltransf_Asp/Orn-bd"/>
</dbReference>
<dbReference type="Pfam" id="PF00185">
    <property type="entry name" value="OTCace"/>
    <property type="match status" value="1"/>
</dbReference>
<feature type="binding site" evidence="7">
    <location>
        <begin position="269"/>
        <end position="270"/>
    </location>
    <ligand>
        <name>carbamoyl phosphate</name>
        <dbReference type="ChEBI" id="CHEBI:58228"/>
    </ligand>
</feature>
<gene>
    <name evidence="10" type="primary">argF</name>
    <name evidence="10" type="ORF">IMF26_05940</name>
</gene>
<evidence type="ECO:0000259" key="9">
    <source>
        <dbReference type="Pfam" id="PF02729"/>
    </source>
</evidence>
<evidence type="ECO:0000256" key="4">
    <source>
        <dbReference type="ARBA" id="ARBA00016634"/>
    </source>
</evidence>
<dbReference type="InterPro" id="IPR036901">
    <property type="entry name" value="Asp/Orn_carbamoylTrfase_sf"/>
</dbReference>
<feature type="binding site" evidence="7">
    <location>
        <position position="107"/>
    </location>
    <ligand>
        <name>carbamoyl phosphate</name>
        <dbReference type="ChEBI" id="CHEBI:58228"/>
    </ligand>
</feature>
<sequence length="309" mass="34303">MKNLKGKHLVWLHDWSKEEIETVLDTALKMKSDFYAGIQPRPLAGKTLAMIFSKPSTRTRVSFEVAMTQLGGHAIYLGMNDLQIGRGETIADTARVISRYCDGIMIRTFHQSDVETLAKYSRVPVINGLTDLVHPCQALADLMTLREKFGRLSGLTLAYVGDGNNVCHSLMIGGAKMGMEIRAVTPPGYEPKPEITRLSQEHAEKHGGKIVITNDIDQGVKGADVIYTDVWTSMGQEKEREERLKVMRPYQVNGALMTKAGDKALFMHCLPAHRGEEVTDEVADGPQSIIFDQAENRLHVQKALLALVM</sequence>
<keyword evidence="5 7" id="KW-0808">Transferase</keyword>
<feature type="binding site" evidence="7">
    <location>
        <position position="297"/>
    </location>
    <ligand>
        <name>carbamoyl phosphate</name>
        <dbReference type="ChEBI" id="CHEBI:58228"/>
    </ligand>
</feature>
<evidence type="ECO:0000256" key="6">
    <source>
        <dbReference type="ARBA" id="ARBA00048772"/>
    </source>
</evidence>
<dbReference type="PANTHER" id="PTHR45753:SF3">
    <property type="entry name" value="ORNITHINE TRANSCARBAMYLASE, MITOCHONDRIAL"/>
    <property type="match status" value="1"/>
</dbReference>
<name>A0AAT9LA49_9FIRM</name>
<feature type="binding site" evidence="7">
    <location>
        <begin position="233"/>
        <end position="234"/>
    </location>
    <ligand>
        <name>L-ornithine</name>
        <dbReference type="ChEBI" id="CHEBI:46911"/>
    </ligand>
</feature>
<evidence type="ECO:0000313" key="10">
    <source>
        <dbReference type="EMBL" id="QUL97664.1"/>
    </source>
</evidence>
<comment type="similarity">
    <text evidence="2 7">Belongs to the aspartate/ornithine carbamoyltransferase superfamily. OTCase family.</text>
</comment>
<dbReference type="InterPro" id="IPR024904">
    <property type="entry name" value="OTCase_ArgI"/>
</dbReference>
<feature type="binding site" evidence="7">
    <location>
        <position position="165"/>
    </location>
    <ligand>
        <name>L-ornithine</name>
        <dbReference type="ChEBI" id="CHEBI:46911"/>
    </ligand>
</feature>
<dbReference type="PRINTS" id="PR00102">
    <property type="entry name" value="OTCASE"/>
</dbReference>
<dbReference type="AlphaFoldDB" id="A0AAT9LA49"/>
<reference evidence="10" key="2">
    <citation type="journal article" date="2023" name="Biology">
        <title>Prokaryotic Life Associated with Coal-Fire Gas Vents Revealed by Metagenomics.</title>
        <authorList>
            <person name="Kadnikov V.V."/>
            <person name="Mardanov A.V."/>
            <person name="Beletsky A.V."/>
            <person name="Karnachuk O.V."/>
            <person name="Ravin N.V."/>
        </authorList>
    </citation>
    <scope>NUCLEOTIDE SEQUENCE</scope>
    <source>
        <strain evidence="10">Bu02</strain>
    </source>
</reference>
<feature type="domain" description="Aspartate/ornithine carbamoyltransferase Asp/Orn-binding" evidence="8">
    <location>
        <begin position="154"/>
        <end position="307"/>
    </location>
</feature>
<evidence type="ECO:0000259" key="8">
    <source>
        <dbReference type="Pfam" id="PF00185"/>
    </source>
</evidence>
<dbReference type="InterPro" id="IPR006132">
    <property type="entry name" value="Asp/Orn_carbamoyltranf_P-bd"/>
</dbReference>
<dbReference type="InterPro" id="IPR006130">
    <property type="entry name" value="Asp/Orn_carbamoylTrfase"/>
</dbReference>
<comment type="catalytic activity">
    <reaction evidence="6 7">
        <text>carbamoyl phosphate + L-ornithine = L-citrulline + phosphate + H(+)</text>
        <dbReference type="Rhea" id="RHEA:19513"/>
        <dbReference type="ChEBI" id="CHEBI:15378"/>
        <dbReference type="ChEBI" id="CHEBI:43474"/>
        <dbReference type="ChEBI" id="CHEBI:46911"/>
        <dbReference type="ChEBI" id="CHEBI:57743"/>
        <dbReference type="ChEBI" id="CHEBI:58228"/>
        <dbReference type="EC" id="2.1.3.3"/>
    </reaction>
</comment>
<dbReference type="SUPFAM" id="SSF53671">
    <property type="entry name" value="Aspartate/ornithine carbamoyltransferase"/>
    <property type="match status" value="1"/>
</dbReference>
<dbReference type="HAMAP" id="MF_01109">
    <property type="entry name" value="OTCase"/>
    <property type="match status" value="1"/>
</dbReference>
<reference evidence="10" key="1">
    <citation type="submission" date="2020-10" db="EMBL/GenBank/DDBJ databases">
        <authorList>
            <person name="Kadnikov V."/>
            <person name="Beletsky A.V."/>
            <person name="Mardanov A.V."/>
            <person name="Karnachuk O.V."/>
            <person name="Ravin N.V."/>
        </authorList>
    </citation>
    <scope>NUCLEOTIDE SEQUENCE</scope>
    <source>
        <strain evidence="10">Bu02</strain>
    </source>
</reference>
<dbReference type="EC" id="2.1.3.3" evidence="3 7"/>
<evidence type="ECO:0000256" key="7">
    <source>
        <dbReference type="HAMAP-Rule" id="MF_01109"/>
    </source>
</evidence>
<dbReference type="Pfam" id="PF02729">
    <property type="entry name" value="OTCace_N"/>
    <property type="match status" value="1"/>
</dbReference>
<dbReference type="NCBIfam" id="TIGR00658">
    <property type="entry name" value="orni_carb_tr"/>
    <property type="match status" value="1"/>
</dbReference>
<accession>A0AAT9LA49</accession>
<dbReference type="EMBL" id="CP062796">
    <property type="protein sequence ID" value="QUL97664.1"/>
    <property type="molecule type" value="Genomic_DNA"/>
</dbReference>
<feature type="binding site" evidence="7">
    <location>
        <begin position="56"/>
        <end position="59"/>
    </location>
    <ligand>
        <name>carbamoyl phosphate</name>
        <dbReference type="ChEBI" id="CHEBI:58228"/>
    </ligand>
</feature>
<dbReference type="GO" id="GO:0004585">
    <property type="term" value="F:ornithine carbamoyltransferase activity"/>
    <property type="evidence" value="ECO:0007669"/>
    <property type="project" value="UniProtKB-UniRule"/>
</dbReference>
<dbReference type="GO" id="GO:0005737">
    <property type="term" value="C:cytoplasm"/>
    <property type="evidence" value="ECO:0007669"/>
    <property type="project" value="UniProtKB-SubCell"/>
</dbReference>
<evidence type="ECO:0000256" key="2">
    <source>
        <dbReference type="ARBA" id="ARBA00007805"/>
    </source>
</evidence>
<dbReference type="KEGG" id="fcz:IMF26_05940"/>
<dbReference type="InterPro" id="IPR002292">
    <property type="entry name" value="Orn/put_carbamltrans"/>
</dbReference>
<dbReference type="GO" id="GO:0016597">
    <property type="term" value="F:amino acid binding"/>
    <property type="evidence" value="ECO:0007669"/>
    <property type="project" value="InterPro"/>
</dbReference>
<protein>
    <recommendedName>
        <fullName evidence="4 7">Ornithine carbamoyltransferase</fullName>
        <shortName evidence="7">OTCase</shortName>
        <ecNumber evidence="3 7">2.1.3.3</ecNumber>
    </recommendedName>
</protein>
<evidence type="ECO:0000256" key="1">
    <source>
        <dbReference type="ARBA" id="ARBA00004975"/>
    </source>
</evidence>
<dbReference type="NCBIfam" id="NF001986">
    <property type="entry name" value="PRK00779.1"/>
    <property type="match status" value="1"/>
</dbReference>
<comment type="subcellular location">
    <subcellularLocation>
        <location evidence="7">Cytoplasm</location>
    </subcellularLocation>
</comment>
<feature type="binding site" evidence="7">
    <location>
        <position position="229"/>
    </location>
    <ligand>
        <name>L-ornithine</name>
        <dbReference type="ChEBI" id="CHEBI:46911"/>
    </ligand>
</feature>